<reference evidence="2 3" key="1">
    <citation type="submission" date="2015-05" db="EMBL/GenBank/DDBJ databases">
        <title>Genome sequencing and analysis of members of genus Stenotrophomonas.</title>
        <authorList>
            <person name="Patil P.P."/>
            <person name="Midha S."/>
            <person name="Patil P.B."/>
        </authorList>
    </citation>
    <scope>NUCLEOTIDE SEQUENCE [LARGE SCALE GENOMIC DNA]</scope>
    <source>
        <strain evidence="2 3">JCM 16244</strain>
    </source>
</reference>
<dbReference type="STRING" id="659018.ABB34_13940"/>
<dbReference type="OrthoDB" id="5988061at2"/>
<dbReference type="InterPro" id="IPR036679">
    <property type="entry name" value="FlgN-like_sf"/>
</dbReference>
<dbReference type="SUPFAM" id="SSF140566">
    <property type="entry name" value="FlgN-like"/>
    <property type="match status" value="1"/>
</dbReference>
<keyword evidence="2" id="KW-0282">Flagellum</keyword>
<dbReference type="EMBL" id="LDJP01000096">
    <property type="protein sequence ID" value="KRG81991.1"/>
    <property type="molecule type" value="Genomic_DNA"/>
</dbReference>
<organism evidence="2 3">
    <name type="scientific">Stenotrophomonas daejeonensis</name>
    <dbReference type="NCBI Taxonomy" id="659018"/>
    <lineage>
        <taxon>Bacteria</taxon>
        <taxon>Pseudomonadati</taxon>
        <taxon>Pseudomonadota</taxon>
        <taxon>Gammaproteobacteria</taxon>
        <taxon>Lysobacterales</taxon>
        <taxon>Lysobacteraceae</taxon>
        <taxon>Stenotrophomonas</taxon>
    </lineage>
</organism>
<keyword evidence="3" id="KW-1185">Reference proteome</keyword>
<comment type="caution">
    <text evidence="2">The sequence shown here is derived from an EMBL/GenBank/DDBJ whole genome shotgun (WGS) entry which is preliminary data.</text>
</comment>
<name>A0A0R0DUP9_9GAMM</name>
<dbReference type="RefSeq" id="WP_057641979.1">
    <property type="nucleotide sequence ID" value="NZ_LDJP01000096.1"/>
</dbReference>
<dbReference type="Proteomes" id="UP000050940">
    <property type="component" value="Unassembled WGS sequence"/>
</dbReference>
<keyword evidence="2" id="KW-0966">Cell projection</keyword>
<sequence length="112" mass="12480">MTAAMTDPLQQLSDALDGERQALIDHDIPALIAATGRKLEALRVLEAQPPLEQAERLRELAERNRANGALLSRRRREVSWTLRQLGRSENASAYDAKGQSQQLHTRRSLAVA</sequence>
<evidence type="ECO:0000313" key="3">
    <source>
        <dbReference type="Proteomes" id="UP000050940"/>
    </source>
</evidence>
<dbReference type="AlphaFoldDB" id="A0A0R0DUP9"/>
<evidence type="ECO:0000256" key="1">
    <source>
        <dbReference type="SAM" id="MobiDB-lite"/>
    </source>
</evidence>
<feature type="region of interest" description="Disordered" evidence="1">
    <location>
        <begin position="90"/>
        <end position="112"/>
    </location>
</feature>
<gene>
    <name evidence="2" type="ORF">ABB34_13940</name>
</gene>
<dbReference type="PATRIC" id="fig|659018.3.peg.3022"/>
<keyword evidence="2" id="KW-0969">Cilium</keyword>
<proteinExistence type="predicted"/>
<dbReference type="GO" id="GO:0044780">
    <property type="term" value="P:bacterial-type flagellum assembly"/>
    <property type="evidence" value="ECO:0007669"/>
    <property type="project" value="InterPro"/>
</dbReference>
<protein>
    <submittedName>
        <fullName evidence="2">Flagella protein</fullName>
    </submittedName>
</protein>
<evidence type="ECO:0000313" key="2">
    <source>
        <dbReference type="EMBL" id="KRG81991.1"/>
    </source>
</evidence>
<accession>A0A0R0DUP9</accession>